<dbReference type="InterPro" id="IPR055628">
    <property type="entry name" value="DUF7204"/>
</dbReference>
<dbReference type="EMBL" id="FIGJ01000006">
    <property type="protein sequence ID" value="CYU47395.1"/>
    <property type="molecule type" value="Genomic_DNA"/>
</dbReference>
<dbReference type="Pfam" id="PF23834">
    <property type="entry name" value="DUF7204"/>
    <property type="match status" value="1"/>
</dbReference>
<evidence type="ECO:0000259" key="1">
    <source>
        <dbReference type="Pfam" id="PF23834"/>
    </source>
</evidence>
<dbReference type="Proteomes" id="UP000072618">
    <property type="component" value="Unassembled WGS sequence"/>
</dbReference>
<dbReference type="AlphaFoldDB" id="A0A0Z8DQ48"/>
<name>A0A0Z8DQ48_STRSU</name>
<accession>A0A0Z8DQ48</accession>
<protein>
    <submittedName>
        <fullName evidence="2">Phage protein</fullName>
    </submittedName>
</protein>
<evidence type="ECO:0000313" key="2">
    <source>
        <dbReference type="EMBL" id="CYU47395.1"/>
    </source>
</evidence>
<feature type="domain" description="DUF7204" evidence="1">
    <location>
        <begin position="1"/>
        <end position="51"/>
    </location>
</feature>
<sequence length="51" mass="6083">MTWTVTVLFDHMLVDETHYFENEADALKCKAGLEARYRGQRLYSVRMEEVE</sequence>
<evidence type="ECO:0000313" key="3">
    <source>
        <dbReference type="Proteomes" id="UP000072618"/>
    </source>
</evidence>
<gene>
    <name evidence="2" type="ORF">ERS132394_00636</name>
</gene>
<proteinExistence type="predicted"/>
<organism evidence="2 3">
    <name type="scientific">Streptococcus suis</name>
    <dbReference type="NCBI Taxonomy" id="1307"/>
    <lineage>
        <taxon>Bacteria</taxon>
        <taxon>Bacillati</taxon>
        <taxon>Bacillota</taxon>
        <taxon>Bacilli</taxon>
        <taxon>Lactobacillales</taxon>
        <taxon>Streptococcaceae</taxon>
        <taxon>Streptococcus</taxon>
    </lineage>
</organism>
<reference evidence="2 3" key="1">
    <citation type="submission" date="2016-02" db="EMBL/GenBank/DDBJ databases">
        <authorList>
            <consortium name="Pathogen Informatics"/>
        </authorList>
    </citation>
    <scope>NUCLEOTIDE SEQUENCE [LARGE SCALE GENOMIC DNA]</scope>
    <source>
        <strain evidence="2 3">LSS32</strain>
    </source>
</reference>
<dbReference type="RefSeq" id="WP_171994444.1">
    <property type="nucleotide sequence ID" value="NZ_CEFF01000013.1"/>
</dbReference>